<protein>
    <submittedName>
        <fullName evidence="4">GATA zinc finger domain-containing protein 18-like</fullName>
    </submittedName>
</protein>
<feature type="compositionally biased region" description="Low complexity" evidence="1">
    <location>
        <begin position="226"/>
        <end position="239"/>
    </location>
</feature>
<evidence type="ECO:0000313" key="4">
    <source>
        <dbReference type="RefSeq" id="XP_027197037.1"/>
    </source>
</evidence>
<dbReference type="PROSITE" id="PS00028">
    <property type="entry name" value="ZINC_FINGER_C2H2_1"/>
    <property type="match status" value="1"/>
</dbReference>
<feature type="region of interest" description="Disordered" evidence="1">
    <location>
        <begin position="219"/>
        <end position="261"/>
    </location>
</feature>
<dbReference type="OrthoDB" id="10020956at2759"/>
<dbReference type="RefSeq" id="XP_027197037.1">
    <property type="nucleotide sequence ID" value="XM_027341236.1"/>
</dbReference>
<dbReference type="Proteomes" id="UP000515146">
    <property type="component" value="Unplaced"/>
</dbReference>
<feature type="compositionally biased region" description="Low complexity" evidence="1">
    <location>
        <begin position="248"/>
        <end position="261"/>
    </location>
</feature>
<feature type="non-terminal residue" evidence="4">
    <location>
        <position position="261"/>
    </location>
</feature>
<evidence type="ECO:0000259" key="2">
    <source>
        <dbReference type="PROSITE" id="PS00028"/>
    </source>
</evidence>
<dbReference type="InterPro" id="IPR013087">
    <property type="entry name" value="Znf_C2H2_type"/>
</dbReference>
<organism evidence="3 4">
    <name type="scientific">Dermatophagoides pteronyssinus</name>
    <name type="common">European house dust mite</name>
    <dbReference type="NCBI Taxonomy" id="6956"/>
    <lineage>
        <taxon>Eukaryota</taxon>
        <taxon>Metazoa</taxon>
        <taxon>Ecdysozoa</taxon>
        <taxon>Arthropoda</taxon>
        <taxon>Chelicerata</taxon>
        <taxon>Arachnida</taxon>
        <taxon>Acari</taxon>
        <taxon>Acariformes</taxon>
        <taxon>Sarcoptiformes</taxon>
        <taxon>Astigmata</taxon>
        <taxon>Psoroptidia</taxon>
        <taxon>Analgoidea</taxon>
        <taxon>Pyroglyphidae</taxon>
        <taxon>Dermatophagoidinae</taxon>
        <taxon>Dermatophagoides</taxon>
    </lineage>
</organism>
<gene>
    <name evidence="4" type="primary">LOC113791457</name>
</gene>
<feature type="domain" description="C2H2-type" evidence="2">
    <location>
        <begin position="107"/>
        <end position="128"/>
    </location>
</feature>
<evidence type="ECO:0000313" key="3">
    <source>
        <dbReference type="Proteomes" id="UP000515146"/>
    </source>
</evidence>
<evidence type="ECO:0000256" key="1">
    <source>
        <dbReference type="SAM" id="MobiDB-lite"/>
    </source>
</evidence>
<accession>A0A6P6XUE5</accession>
<dbReference type="SMART" id="SM00355">
    <property type="entry name" value="ZnF_C2H2"/>
    <property type="match status" value="2"/>
</dbReference>
<dbReference type="KEGG" id="dpte:113791457"/>
<feature type="region of interest" description="Disordered" evidence="1">
    <location>
        <begin position="134"/>
        <end position="180"/>
    </location>
</feature>
<feature type="compositionally biased region" description="Low complexity" evidence="1">
    <location>
        <begin position="139"/>
        <end position="180"/>
    </location>
</feature>
<dbReference type="InParanoid" id="A0A6P6XUE5"/>
<sequence length="261" mass="29397">MLSDQQQQQRERQQQQQKCKLCKFQCNNQYVFRAHIITEHGLGSSVSGLGGVDETTFLQQFIDYHQTSPSLKSFEQREKYPIDSVVDDEQREQSEQSELEQKSEIFCNICMKEFCSKYFLQIHRQNIHGIFVDNDDNISDSPPTQPQLSPSSNHQSTTTTTSETTTTTTTTKSTTSTTNSSFLSPALLNSFYQQAGMKTSESTAELENLNLALSQVFGRQIKSERSSSSPRSNSSSSSPSPRPDQKTKNNSNSETTNNNND</sequence>
<dbReference type="PANTHER" id="PTHR21190">
    <property type="entry name" value="GH10077P"/>
    <property type="match status" value="1"/>
</dbReference>
<dbReference type="AlphaFoldDB" id="A0A6P6XUE5"/>
<proteinExistence type="predicted"/>
<name>A0A6P6XUE5_DERPT</name>
<reference evidence="4" key="1">
    <citation type="submission" date="2025-08" db="UniProtKB">
        <authorList>
            <consortium name="RefSeq"/>
        </authorList>
    </citation>
    <scope>IDENTIFICATION</scope>
    <source>
        <strain evidence="4">Airmid</strain>
    </source>
</reference>
<dbReference type="PANTHER" id="PTHR21190:SF1">
    <property type="entry name" value="GH10077P"/>
    <property type="match status" value="1"/>
</dbReference>
<keyword evidence="3" id="KW-1185">Reference proteome</keyword>